<keyword evidence="2" id="KW-1185">Reference proteome</keyword>
<protein>
    <submittedName>
        <fullName evidence="1">Uncharacterized protein</fullName>
    </submittedName>
</protein>
<sequence length="82" mass="9290">MDFNCAGVENEEGYVYLNAGSETDVDAPSKEICVHILIDGIPIVLKIRVPSKEHDDFRMLDLYIDGNRICRRSPRVSHVSQQ</sequence>
<dbReference type="Proteomes" id="UP001201812">
    <property type="component" value="Unassembled WGS sequence"/>
</dbReference>
<gene>
    <name evidence="1" type="ORF">DdX_09838</name>
</gene>
<name>A0AAD4MZM4_9BILA</name>
<reference evidence="1" key="1">
    <citation type="submission" date="2022-01" db="EMBL/GenBank/DDBJ databases">
        <title>Genome Sequence Resource for Two Populations of Ditylenchus destructor, the Migratory Endoparasitic Phytonematode.</title>
        <authorList>
            <person name="Zhang H."/>
            <person name="Lin R."/>
            <person name="Xie B."/>
        </authorList>
    </citation>
    <scope>NUCLEOTIDE SEQUENCE</scope>
    <source>
        <strain evidence="1">BazhouSP</strain>
    </source>
</reference>
<dbReference type="EMBL" id="JAKKPZ010000020">
    <property type="protein sequence ID" value="KAI1711878.1"/>
    <property type="molecule type" value="Genomic_DNA"/>
</dbReference>
<dbReference type="AlphaFoldDB" id="A0AAD4MZM4"/>
<proteinExistence type="predicted"/>
<comment type="caution">
    <text evidence="1">The sequence shown here is derived from an EMBL/GenBank/DDBJ whole genome shotgun (WGS) entry which is preliminary data.</text>
</comment>
<evidence type="ECO:0000313" key="2">
    <source>
        <dbReference type="Proteomes" id="UP001201812"/>
    </source>
</evidence>
<accession>A0AAD4MZM4</accession>
<evidence type="ECO:0000313" key="1">
    <source>
        <dbReference type="EMBL" id="KAI1711878.1"/>
    </source>
</evidence>
<organism evidence="1 2">
    <name type="scientific">Ditylenchus destructor</name>
    <dbReference type="NCBI Taxonomy" id="166010"/>
    <lineage>
        <taxon>Eukaryota</taxon>
        <taxon>Metazoa</taxon>
        <taxon>Ecdysozoa</taxon>
        <taxon>Nematoda</taxon>
        <taxon>Chromadorea</taxon>
        <taxon>Rhabditida</taxon>
        <taxon>Tylenchina</taxon>
        <taxon>Tylenchomorpha</taxon>
        <taxon>Sphaerularioidea</taxon>
        <taxon>Anguinidae</taxon>
        <taxon>Anguininae</taxon>
        <taxon>Ditylenchus</taxon>
    </lineage>
</organism>